<accession>A0AA96LAZ6</accession>
<dbReference type="PANTHER" id="PTHR47572">
    <property type="entry name" value="LIPOPROTEIN-RELATED"/>
    <property type="match status" value="1"/>
</dbReference>
<dbReference type="Proteomes" id="UP001305702">
    <property type="component" value="Chromosome"/>
</dbReference>
<reference evidence="2 3" key="1">
    <citation type="submission" date="2022-02" db="EMBL/GenBank/DDBJ databases">
        <title>Paenibacillus sp. MBLB1776 Whole Genome Shotgun Sequencing.</title>
        <authorList>
            <person name="Hwang C.Y."/>
            <person name="Cho E.-S."/>
            <person name="Seo M.-J."/>
        </authorList>
    </citation>
    <scope>NUCLEOTIDE SEQUENCE [LARGE SCALE GENOMIC DNA]</scope>
    <source>
        <strain evidence="2 3">MBLB1776</strain>
    </source>
</reference>
<organism evidence="2 3">
    <name type="scientific">Paenibacillus aurantius</name>
    <dbReference type="NCBI Taxonomy" id="2918900"/>
    <lineage>
        <taxon>Bacteria</taxon>
        <taxon>Bacillati</taxon>
        <taxon>Bacillota</taxon>
        <taxon>Bacilli</taxon>
        <taxon>Bacillales</taxon>
        <taxon>Paenibacillaceae</taxon>
        <taxon>Paenibacillus</taxon>
    </lineage>
</organism>
<dbReference type="RefSeq" id="WP_315603661.1">
    <property type="nucleotide sequence ID" value="NZ_CP130318.1"/>
</dbReference>
<dbReference type="InterPro" id="IPR051262">
    <property type="entry name" value="SMP-30/CGR1_Lactonase"/>
</dbReference>
<proteinExistence type="predicted"/>
<dbReference type="InterPro" id="IPR013658">
    <property type="entry name" value="SGL"/>
</dbReference>
<dbReference type="PANTHER" id="PTHR47572:SF5">
    <property type="entry name" value="BLR2277 PROTEIN"/>
    <property type="match status" value="1"/>
</dbReference>
<protein>
    <submittedName>
        <fullName evidence="2">SMP-30/gluconolactonase/LRE family protein</fullName>
    </submittedName>
</protein>
<dbReference type="Pfam" id="PF08450">
    <property type="entry name" value="SGL"/>
    <property type="match status" value="1"/>
</dbReference>
<name>A0AA96LAZ6_9BACL</name>
<dbReference type="AlphaFoldDB" id="A0AA96LAZ6"/>
<keyword evidence="3" id="KW-1185">Reference proteome</keyword>
<feature type="domain" description="SMP-30/Gluconolactonase/LRE-like region" evidence="1">
    <location>
        <begin position="18"/>
        <end position="253"/>
    </location>
</feature>
<dbReference type="Gene3D" id="2.120.10.30">
    <property type="entry name" value="TolB, C-terminal domain"/>
    <property type="match status" value="1"/>
</dbReference>
<evidence type="ECO:0000313" key="3">
    <source>
        <dbReference type="Proteomes" id="UP001305702"/>
    </source>
</evidence>
<dbReference type="InterPro" id="IPR011042">
    <property type="entry name" value="6-blade_b-propeller_TolB-like"/>
</dbReference>
<dbReference type="SUPFAM" id="SSF63829">
    <property type="entry name" value="Calcium-dependent phosphotriesterase"/>
    <property type="match status" value="1"/>
</dbReference>
<dbReference type="KEGG" id="paun:MJA45_20005"/>
<evidence type="ECO:0000313" key="2">
    <source>
        <dbReference type="EMBL" id="WNQ09888.1"/>
    </source>
</evidence>
<sequence>MLASTAFTSPSGFTRGIEGPACDREGNVYAVNYARASTVGRATPAGEVSVFLDLPEGSVASGIRFNRQGDMFLADYAKHNIFKVDKETQELSVFAHEPRMNQPNDLAITRGGVLFASDPNWKDSTGNLWRIDPDGSITLLEAGMGTTNGIEVSPDEKTLYVNETVQRKIWAYDLSANGEISNKRLLVEFDDHLLDGMRCDMAGNLYVTRYGKGVIAKLSPQGELLLEVQLEGTDCTNLTFGGPEGRHGYVTVADTGNLQVFLADQPGRCWGMWQD</sequence>
<dbReference type="EMBL" id="CP130318">
    <property type="protein sequence ID" value="WNQ09888.1"/>
    <property type="molecule type" value="Genomic_DNA"/>
</dbReference>
<gene>
    <name evidence="2" type="ORF">MJA45_20005</name>
</gene>
<evidence type="ECO:0000259" key="1">
    <source>
        <dbReference type="Pfam" id="PF08450"/>
    </source>
</evidence>